<feature type="region of interest" description="Disordered" evidence="5">
    <location>
        <begin position="355"/>
        <end position="379"/>
    </location>
</feature>
<dbReference type="Pfam" id="PF00348">
    <property type="entry name" value="polyprenyl_synt"/>
    <property type="match status" value="1"/>
</dbReference>
<dbReference type="EC" id="2.5.1.29" evidence="1"/>
<keyword evidence="7" id="KW-1185">Reference proteome</keyword>
<evidence type="ECO:0000313" key="7">
    <source>
        <dbReference type="Proteomes" id="UP000700596"/>
    </source>
</evidence>
<dbReference type="GO" id="GO:0046872">
    <property type="term" value="F:metal ion binding"/>
    <property type="evidence" value="ECO:0007669"/>
    <property type="project" value="UniProtKB-KW"/>
</dbReference>
<sequence length="700" mass="79531">MAGFQYNHSRLIDPEEISKYCFTILPVRIHVRDDIANAATLALVRDWNELVQDGREKISHCSLCDKGNWCSFIFPESIPNRLGLLTYLTDIGLIHDDACEEMSMEDAHHEHLDLDAALDLEDTRALAKESKSSKTKSLASYALLECVKIDHQQSIAMLQSYRKQWLSVMEHHDTRTFESLEAFFRARSLNGGMGAYWSMISFSLGVTLTPEDKALMEGVVESAERALLLTNDYYSWERELEQSGIQEDGKFFNVVNFFMEREFIDAESALEKVKQRILFYEAEYLERKENLYKSHVVPSHIKDWLESAGLAVAGNHYWSATCPRHNDWRAAPIQLRTHLSIGDLAAMYPETDGNHDISRSLTSHEASDTSRTSVSQDSGRCDKVEAGADLLDTSAIQAPCDYIRSMPSKGFRSALIEALNIWMQVPPRKLDIITEVIDLLHSSSLMLDDIEDDSSLRRGKPSTHAVFGTSQTINSATYLYTCAVQEATKLDSPESVNIVLDELQTLFVGQSWDLYWKYNLRPPMEKEYFEMVDRKTGGLFRMLVRLMEASSSTGKTARLNLDDFSRKIGRFFQIRDDYMNLVSHTYSQQKGFCEDLDEGKFSYLIVHCLAHDALCGDQIIGLFRSRLLMPDQPLSREAKLHILECLEKTKSMDATLGLLQDLETQIEGAILKLEEDLGEPNFPLQLLLKSLTVKEAILNA</sequence>
<evidence type="ECO:0000256" key="5">
    <source>
        <dbReference type="SAM" id="MobiDB-lite"/>
    </source>
</evidence>
<dbReference type="AlphaFoldDB" id="A0A9P9D0Q3"/>
<feature type="compositionally biased region" description="Polar residues" evidence="5">
    <location>
        <begin position="359"/>
        <end position="378"/>
    </location>
</feature>
<dbReference type="InterPro" id="IPR008949">
    <property type="entry name" value="Isoprenoid_synthase_dom_sf"/>
</dbReference>
<dbReference type="SFLD" id="SFLDS00005">
    <property type="entry name" value="Isoprenoid_Synthase_Type_I"/>
    <property type="match status" value="1"/>
</dbReference>
<dbReference type="Pfam" id="PF19086">
    <property type="entry name" value="Terpene_syn_C_2"/>
    <property type="match status" value="1"/>
</dbReference>
<dbReference type="OrthoDB" id="6921389at2759"/>
<dbReference type="PROSITE" id="PS00723">
    <property type="entry name" value="POLYPRENYL_SYNTHASE_1"/>
    <property type="match status" value="1"/>
</dbReference>
<keyword evidence="3" id="KW-0479">Metal-binding</keyword>
<protein>
    <recommendedName>
        <fullName evidence="1">geranylgeranyl diphosphate synthase</fullName>
        <ecNumber evidence="1">2.5.1.29</ecNumber>
    </recommendedName>
</protein>
<keyword evidence="2" id="KW-0808">Transferase</keyword>
<evidence type="ECO:0000313" key="6">
    <source>
        <dbReference type="EMBL" id="KAH7110377.1"/>
    </source>
</evidence>
<accession>A0A9P9D0Q3</accession>
<evidence type="ECO:0000256" key="1">
    <source>
        <dbReference type="ARBA" id="ARBA00012382"/>
    </source>
</evidence>
<dbReference type="SUPFAM" id="SSF48576">
    <property type="entry name" value="Terpenoid synthases"/>
    <property type="match status" value="2"/>
</dbReference>
<proteinExistence type="predicted"/>
<evidence type="ECO:0000256" key="4">
    <source>
        <dbReference type="ARBA" id="ARBA00022842"/>
    </source>
</evidence>
<dbReference type="GO" id="GO:0008299">
    <property type="term" value="P:isoprenoid biosynthetic process"/>
    <property type="evidence" value="ECO:0007669"/>
    <property type="project" value="InterPro"/>
</dbReference>
<dbReference type="PANTHER" id="PTHR12001">
    <property type="entry name" value="GERANYLGERANYL PYROPHOSPHATE SYNTHASE"/>
    <property type="match status" value="1"/>
</dbReference>
<dbReference type="GO" id="GO:0004311">
    <property type="term" value="F:geranylgeranyl diphosphate synthase activity"/>
    <property type="evidence" value="ECO:0007669"/>
    <property type="project" value="UniProtKB-EC"/>
</dbReference>
<dbReference type="PROSITE" id="PS00444">
    <property type="entry name" value="POLYPRENYL_SYNTHASE_2"/>
    <property type="match status" value="1"/>
</dbReference>
<dbReference type="GO" id="GO:0043386">
    <property type="term" value="P:mycotoxin biosynthetic process"/>
    <property type="evidence" value="ECO:0007669"/>
    <property type="project" value="UniProtKB-ARBA"/>
</dbReference>
<dbReference type="Proteomes" id="UP000700596">
    <property type="component" value="Unassembled WGS sequence"/>
</dbReference>
<evidence type="ECO:0000256" key="2">
    <source>
        <dbReference type="ARBA" id="ARBA00022679"/>
    </source>
</evidence>
<dbReference type="Gene3D" id="1.10.600.10">
    <property type="entry name" value="Farnesyl Diphosphate Synthase"/>
    <property type="match status" value="2"/>
</dbReference>
<reference evidence="6" key="1">
    <citation type="journal article" date="2021" name="Nat. Commun.">
        <title>Genetic determinants of endophytism in the Arabidopsis root mycobiome.</title>
        <authorList>
            <person name="Mesny F."/>
            <person name="Miyauchi S."/>
            <person name="Thiergart T."/>
            <person name="Pickel B."/>
            <person name="Atanasova L."/>
            <person name="Karlsson M."/>
            <person name="Huettel B."/>
            <person name="Barry K.W."/>
            <person name="Haridas S."/>
            <person name="Chen C."/>
            <person name="Bauer D."/>
            <person name="Andreopoulos W."/>
            <person name="Pangilinan J."/>
            <person name="LaButti K."/>
            <person name="Riley R."/>
            <person name="Lipzen A."/>
            <person name="Clum A."/>
            <person name="Drula E."/>
            <person name="Henrissat B."/>
            <person name="Kohler A."/>
            <person name="Grigoriev I.V."/>
            <person name="Martin F.M."/>
            <person name="Hacquard S."/>
        </authorList>
    </citation>
    <scope>NUCLEOTIDE SEQUENCE</scope>
    <source>
        <strain evidence="6">MPI-CAGE-CH-0243</strain>
    </source>
</reference>
<keyword evidence="4" id="KW-0460">Magnesium</keyword>
<dbReference type="InterPro" id="IPR033749">
    <property type="entry name" value="Polyprenyl_synt_CS"/>
</dbReference>
<dbReference type="EMBL" id="JAGMWT010000028">
    <property type="protein sequence ID" value="KAH7110377.1"/>
    <property type="molecule type" value="Genomic_DNA"/>
</dbReference>
<dbReference type="CDD" id="cd00685">
    <property type="entry name" value="Trans_IPPS_HT"/>
    <property type="match status" value="1"/>
</dbReference>
<gene>
    <name evidence="6" type="ORF">B0J11DRAFT_499283</name>
</gene>
<organism evidence="6 7">
    <name type="scientific">Dendryphion nanum</name>
    <dbReference type="NCBI Taxonomy" id="256645"/>
    <lineage>
        <taxon>Eukaryota</taxon>
        <taxon>Fungi</taxon>
        <taxon>Dikarya</taxon>
        <taxon>Ascomycota</taxon>
        <taxon>Pezizomycotina</taxon>
        <taxon>Dothideomycetes</taxon>
        <taxon>Pleosporomycetidae</taxon>
        <taxon>Pleosporales</taxon>
        <taxon>Torulaceae</taxon>
        <taxon>Dendryphion</taxon>
    </lineage>
</organism>
<name>A0A9P9D0Q3_9PLEO</name>
<dbReference type="InterPro" id="IPR000092">
    <property type="entry name" value="Polyprenyl_synt"/>
</dbReference>
<evidence type="ECO:0000256" key="3">
    <source>
        <dbReference type="ARBA" id="ARBA00022723"/>
    </source>
</evidence>
<comment type="caution">
    <text evidence="6">The sequence shown here is derived from an EMBL/GenBank/DDBJ whole genome shotgun (WGS) entry which is preliminary data.</text>
</comment>
<dbReference type="PANTHER" id="PTHR12001:SF72">
    <property type="entry name" value="THIJ_PFPI FAMILY PROTEIN (AFU_ORTHOLOGUE AFUA_3G01210)-RELATED"/>
    <property type="match status" value="1"/>
</dbReference>
<dbReference type="GO" id="GO:0046165">
    <property type="term" value="P:alcohol biosynthetic process"/>
    <property type="evidence" value="ECO:0007669"/>
    <property type="project" value="UniProtKB-ARBA"/>
</dbReference>